<proteinExistence type="predicted"/>
<feature type="compositionally biased region" description="Gly residues" evidence="1">
    <location>
        <begin position="99"/>
        <end position="108"/>
    </location>
</feature>
<keyword evidence="2" id="KW-0472">Membrane</keyword>
<evidence type="ECO:0000313" key="4">
    <source>
        <dbReference type="EMBL" id="GET91190.1"/>
    </source>
</evidence>
<feature type="chain" id="PRO_5025014951" evidence="3">
    <location>
        <begin position="19"/>
        <end position="271"/>
    </location>
</feature>
<name>A0A640KN82_LEITA</name>
<keyword evidence="2" id="KW-1133">Transmembrane helix</keyword>
<feature type="region of interest" description="Disordered" evidence="1">
    <location>
        <begin position="92"/>
        <end position="111"/>
    </location>
</feature>
<sequence>MVLLQYLLLWCTWKPTSARDTLPERVITPSPRVGTAENISASIVASPSANHVSNLVSVILFLGSGLLFSLSVLGVIYYYYTMHHTHTMEERRMSAHENGGSGRNGSGTPGSSAIPVIEGIPMQYSAAPTIQHESMEEEEEEEMAFQQRAQDSPPIIRQSSTVSLAYHVRLREQDRATRTRSFEADAHLSNPLSTPSRVVESQVCVDHVVERNEREQRLLDGDAACKQVEYGSAMYYSSAVEACQHMDGSKENESDDKIALHEGSKNSPSDE</sequence>
<evidence type="ECO:0000256" key="2">
    <source>
        <dbReference type="SAM" id="Phobius"/>
    </source>
</evidence>
<keyword evidence="3" id="KW-0732">Signal</keyword>
<evidence type="ECO:0000313" key="5">
    <source>
        <dbReference type="Proteomes" id="UP000419144"/>
    </source>
</evidence>
<dbReference type="EMBL" id="BLBS01000047">
    <property type="protein sequence ID" value="GET91190.1"/>
    <property type="molecule type" value="Genomic_DNA"/>
</dbReference>
<gene>
    <name evidence="4" type="ORF">LtaPh_3123200</name>
</gene>
<keyword evidence="5" id="KW-1185">Reference proteome</keyword>
<feature type="compositionally biased region" description="Basic and acidic residues" evidence="1">
    <location>
        <begin position="247"/>
        <end position="264"/>
    </location>
</feature>
<dbReference type="AlphaFoldDB" id="A0A640KN82"/>
<feature type="region of interest" description="Disordered" evidence="1">
    <location>
        <begin position="246"/>
        <end position="271"/>
    </location>
</feature>
<accession>A0A640KN82</accession>
<feature type="signal peptide" evidence="3">
    <location>
        <begin position="1"/>
        <end position="18"/>
    </location>
</feature>
<evidence type="ECO:0000256" key="1">
    <source>
        <dbReference type="SAM" id="MobiDB-lite"/>
    </source>
</evidence>
<evidence type="ECO:0000256" key="3">
    <source>
        <dbReference type="SAM" id="SignalP"/>
    </source>
</evidence>
<keyword evidence="2" id="KW-0812">Transmembrane</keyword>
<protein>
    <submittedName>
        <fullName evidence="4">Uncharacterized protein</fullName>
    </submittedName>
</protein>
<organism evidence="4 5">
    <name type="scientific">Leishmania tarentolae</name>
    <name type="common">Sauroleishmania tarentolae</name>
    <dbReference type="NCBI Taxonomy" id="5689"/>
    <lineage>
        <taxon>Eukaryota</taxon>
        <taxon>Discoba</taxon>
        <taxon>Euglenozoa</taxon>
        <taxon>Kinetoplastea</taxon>
        <taxon>Metakinetoplastina</taxon>
        <taxon>Trypanosomatida</taxon>
        <taxon>Trypanosomatidae</taxon>
        <taxon>Leishmaniinae</taxon>
        <taxon>Leishmania</taxon>
        <taxon>lizard Leishmania</taxon>
    </lineage>
</organism>
<dbReference type="VEuPathDB" id="TriTrypDB:LtaPh_3123200"/>
<dbReference type="Proteomes" id="UP000419144">
    <property type="component" value="Unassembled WGS sequence"/>
</dbReference>
<comment type="caution">
    <text evidence="4">The sequence shown here is derived from an EMBL/GenBank/DDBJ whole genome shotgun (WGS) entry which is preliminary data.</text>
</comment>
<reference evidence="4" key="1">
    <citation type="submission" date="2019-11" db="EMBL/GenBank/DDBJ databases">
        <title>Leishmania tarentolae CDS.</title>
        <authorList>
            <person name="Goto Y."/>
            <person name="Yamagishi J."/>
        </authorList>
    </citation>
    <scope>NUCLEOTIDE SEQUENCE [LARGE SCALE GENOMIC DNA]</scope>
    <source>
        <strain evidence="4">Parrot Tar II</strain>
    </source>
</reference>
<feature type="transmembrane region" description="Helical" evidence="2">
    <location>
        <begin position="55"/>
        <end position="80"/>
    </location>
</feature>